<evidence type="ECO:0000259" key="1">
    <source>
        <dbReference type="Pfam" id="PF14381"/>
    </source>
</evidence>
<comment type="caution">
    <text evidence="2">The sequence shown here is derived from an EMBL/GenBank/DDBJ whole genome shotgun (WGS) entry which is preliminary data.</text>
</comment>
<organism evidence="2">
    <name type="scientific">Brassica cretica</name>
    <name type="common">Mustard</name>
    <dbReference type="NCBI Taxonomy" id="69181"/>
    <lineage>
        <taxon>Eukaryota</taxon>
        <taxon>Viridiplantae</taxon>
        <taxon>Streptophyta</taxon>
        <taxon>Embryophyta</taxon>
        <taxon>Tracheophyta</taxon>
        <taxon>Spermatophyta</taxon>
        <taxon>Magnoliopsida</taxon>
        <taxon>eudicotyledons</taxon>
        <taxon>Gunneridae</taxon>
        <taxon>Pentapetalae</taxon>
        <taxon>rosids</taxon>
        <taxon>malvids</taxon>
        <taxon>Brassicales</taxon>
        <taxon>Brassicaceae</taxon>
        <taxon>Brassiceae</taxon>
        <taxon>Brassica</taxon>
    </lineage>
</organism>
<dbReference type="InterPro" id="IPR055164">
    <property type="entry name" value="EDR1/CTR1/ARMC3-like_pept-like"/>
</dbReference>
<sequence>MVNCSNDAVPPSDQNRINVAAIPQATPSSVAETTYSVTSPAPFTVTNRSDYISSEEEYLAISDASDPSGDASGLGKPSPVGVKEGFIRRWLPRESIARRVFESGYGMLDYEENVVDGFCDVYSLSADSGKQGDMPMESLEDLESNHGTRGFEAVVVNQPIGPSLDELLQVAQCIALDCHSPSVSVLVTEAG</sequence>
<feature type="domain" description="EDR1/CTR1/ARMC3-like peptidase-like" evidence="1">
    <location>
        <begin position="105"/>
        <end position="182"/>
    </location>
</feature>
<evidence type="ECO:0000313" key="2">
    <source>
        <dbReference type="EMBL" id="KAF2588091.1"/>
    </source>
</evidence>
<dbReference type="Pfam" id="PF14381">
    <property type="entry name" value="EDR1_CTR1_ARMC3_pept"/>
    <property type="match status" value="1"/>
</dbReference>
<reference evidence="2" key="1">
    <citation type="submission" date="2019-12" db="EMBL/GenBank/DDBJ databases">
        <title>Genome sequencing and annotation of Brassica cretica.</title>
        <authorList>
            <person name="Studholme D.J."/>
            <person name="Sarris P.F."/>
        </authorList>
    </citation>
    <scope>NUCLEOTIDE SEQUENCE</scope>
    <source>
        <strain evidence="2">PFS-102/07</strain>
        <tissue evidence="2">Leaf</tissue>
    </source>
</reference>
<accession>A0A8S9K1N6</accession>
<protein>
    <recommendedName>
        <fullName evidence="1">EDR1/CTR1/ARMC3-like peptidase-like domain-containing protein</fullName>
    </recommendedName>
</protein>
<dbReference type="EMBL" id="QGKY02000190">
    <property type="protein sequence ID" value="KAF2588091.1"/>
    <property type="molecule type" value="Genomic_DNA"/>
</dbReference>
<dbReference type="AlphaFoldDB" id="A0A8S9K1N6"/>
<name>A0A8S9K1N6_BRACR</name>
<gene>
    <name evidence="2" type="ORF">F2Q70_00038769</name>
</gene>
<proteinExistence type="predicted"/>